<keyword evidence="1" id="KW-0472">Membrane</keyword>
<sequence length="49" mass="5004">MSSLTIGLGAACCAAGAAAHFLDRTQRKEGLFGLAGFALLLTGMFLSRS</sequence>
<evidence type="ECO:0000313" key="3">
    <source>
        <dbReference type="Proteomes" id="UP000029492"/>
    </source>
</evidence>
<dbReference type="KEGG" id="mor:MOC_4794"/>
<dbReference type="RefSeq" id="WP_164706362.1">
    <property type="nucleotide sequence ID" value="NZ_CP003811.1"/>
</dbReference>
<gene>
    <name evidence="2" type="ORF">MOC_4794</name>
</gene>
<dbReference type="HOGENOM" id="CLU_3137614_0_0_5"/>
<feature type="transmembrane region" description="Helical" evidence="1">
    <location>
        <begin position="29"/>
        <end position="47"/>
    </location>
</feature>
<keyword evidence="1" id="KW-0812">Transmembrane</keyword>
<dbReference type="Proteomes" id="UP000029492">
    <property type="component" value="Chromosome"/>
</dbReference>
<proteinExistence type="predicted"/>
<keyword evidence="1" id="KW-1133">Transmembrane helix</keyword>
<evidence type="ECO:0000313" key="2">
    <source>
        <dbReference type="EMBL" id="AIQ92549.1"/>
    </source>
</evidence>
<name>A0A089QD90_9HYPH</name>
<keyword evidence="3" id="KW-1185">Reference proteome</keyword>
<evidence type="ECO:0000256" key="1">
    <source>
        <dbReference type="SAM" id="Phobius"/>
    </source>
</evidence>
<dbReference type="AlphaFoldDB" id="A0A089QD90"/>
<organism evidence="2 3">
    <name type="scientific">Methylobacterium oryzae CBMB20</name>
    <dbReference type="NCBI Taxonomy" id="693986"/>
    <lineage>
        <taxon>Bacteria</taxon>
        <taxon>Pseudomonadati</taxon>
        <taxon>Pseudomonadota</taxon>
        <taxon>Alphaproteobacteria</taxon>
        <taxon>Hyphomicrobiales</taxon>
        <taxon>Methylobacteriaceae</taxon>
        <taxon>Methylobacterium</taxon>
    </lineage>
</organism>
<dbReference type="EMBL" id="CP003811">
    <property type="protein sequence ID" value="AIQ92549.1"/>
    <property type="molecule type" value="Genomic_DNA"/>
</dbReference>
<accession>A0A089QD90</accession>
<protein>
    <submittedName>
        <fullName evidence="2">Protein of unassigned function</fullName>
    </submittedName>
</protein>
<dbReference type="eggNOG" id="ENOG5030MDU">
    <property type="taxonomic scope" value="Bacteria"/>
</dbReference>
<reference evidence="2 3" key="1">
    <citation type="journal article" date="2014" name="PLoS ONE">
        <title>Genome Information of Methylobacterium oryzae, a Plant-Probiotic Methylotroph in the Phyllosphere.</title>
        <authorList>
            <person name="Kwak M.J."/>
            <person name="Jeong H."/>
            <person name="Madhaiyan M."/>
            <person name="Lee Y."/>
            <person name="Sa T.M."/>
            <person name="Oh T.K."/>
            <person name="Kim J.F."/>
        </authorList>
    </citation>
    <scope>NUCLEOTIDE SEQUENCE [LARGE SCALE GENOMIC DNA]</scope>
    <source>
        <strain evidence="2 3">CBMB20</strain>
    </source>
</reference>